<keyword evidence="6" id="KW-0963">Cytoplasm</keyword>
<dbReference type="CDD" id="cd04301">
    <property type="entry name" value="NAT_SF"/>
    <property type="match status" value="1"/>
</dbReference>
<protein>
    <recommendedName>
        <fullName evidence="5">N-alpha-acetyltransferase 40</fullName>
        <ecNumber evidence="4">2.3.1.257</ecNumber>
    </recommendedName>
</protein>
<dbReference type="InterPro" id="IPR000182">
    <property type="entry name" value="GNAT_dom"/>
</dbReference>
<evidence type="ECO:0000256" key="7">
    <source>
        <dbReference type="ARBA" id="ARBA00022679"/>
    </source>
</evidence>
<keyword evidence="9" id="KW-0012">Acyltransferase</keyword>
<feature type="compositionally biased region" description="Polar residues" evidence="12">
    <location>
        <begin position="1"/>
        <end position="10"/>
    </location>
</feature>
<evidence type="ECO:0000259" key="13">
    <source>
        <dbReference type="PROSITE" id="PS51186"/>
    </source>
</evidence>
<dbReference type="EC" id="2.3.1.257" evidence="4"/>
<feature type="domain" description="N-acetyltransferase" evidence="13">
    <location>
        <begin position="141"/>
        <end position="244"/>
    </location>
</feature>
<comment type="catalytic activity">
    <reaction evidence="10">
        <text>N-terminal L-seryl-[histone H2A] + acetyl-CoA = N-terminal N(alpha)-acetyl-L-seryl-[histone H2A] + CoA + H(+)</text>
        <dbReference type="Rhea" id="RHEA:50600"/>
        <dbReference type="Rhea" id="RHEA-COMP:12742"/>
        <dbReference type="Rhea" id="RHEA-COMP:12744"/>
        <dbReference type="ChEBI" id="CHEBI:15378"/>
        <dbReference type="ChEBI" id="CHEBI:57287"/>
        <dbReference type="ChEBI" id="CHEBI:57288"/>
        <dbReference type="ChEBI" id="CHEBI:64738"/>
        <dbReference type="ChEBI" id="CHEBI:83690"/>
        <dbReference type="EC" id="2.3.1.257"/>
    </reaction>
</comment>
<dbReference type="SUPFAM" id="SSF55729">
    <property type="entry name" value="Acyl-CoA N-acyltransferases (Nat)"/>
    <property type="match status" value="1"/>
</dbReference>
<evidence type="ECO:0000256" key="3">
    <source>
        <dbReference type="ARBA" id="ARBA00008870"/>
    </source>
</evidence>
<proteinExistence type="inferred from homology"/>
<comment type="subcellular location">
    <subcellularLocation>
        <location evidence="2">Cytoplasm</location>
    </subcellularLocation>
    <subcellularLocation>
        <location evidence="1">Nucleus</location>
    </subcellularLocation>
</comment>
<evidence type="ECO:0000256" key="8">
    <source>
        <dbReference type="ARBA" id="ARBA00023242"/>
    </source>
</evidence>
<sequence>MELNKNNNNGKSDREKRNKRKETLEKRKAIDELVKAASVHDKDHLVAFPPFRHYNRNGLSVYLDSVRGDKLSFAVKRYIQELLKVNMEGLFGSEWPTEEKVKRREMVASEAQYILVHEDLCPGANEMLTIMGRRKIDCIGDSGPMVGFAHYRFTLEEEIPVLYVYELQLQPHVQGKGLGKFLMQLIELIARKNCMGGVVLTVQKANLSALNFYISKLGYIISSISPSRVDPLDGAGKSYEILCKAFDHEAKATLEAKLKA</sequence>
<dbReference type="PANTHER" id="PTHR20531:SF1">
    <property type="entry name" value="N-ALPHA-ACETYLTRANSFERASE 40"/>
    <property type="match status" value="1"/>
</dbReference>
<evidence type="ECO:0000256" key="5">
    <source>
        <dbReference type="ARBA" id="ARBA00015043"/>
    </source>
</evidence>
<evidence type="ECO:0000256" key="6">
    <source>
        <dbReference type="ARBA" id="ARBA00022490"/>
    </source>
</evidence>
<keyword evidence="15" id="KW-1185">Reference proteome</keyword>
<feature type="compositionally biased region" description="Basic and acidic residues" evidence="12">
    <location>
        <begin position="11"/>
        <end position="24"/>
    </location>
</feature>
<evidence type="ECO:0000256" key="4">
    <source>
        <dbReference type="ARBA" id="ARBA00012950"/>
    </source>
</evidence>
<dbReference type="STRING" id="3775.A0A1Q3CNH6"/>
<dbReference type="EMBL" id="BDDD01002451">
    <property type="protein sequence ID" value="GAV81633.1"/>
    <property type="molecule type" value="Genomic_DNA"/>
</dbReference>
<dbReference type="GO" id="GO:0043998">
    <property type="term" value="F:histone H2A acetyltransferase activity"/>
    <property type="evidence" value="ECO:0007669"/>
    <property type="project" value="InterPro"/>
</dbReference>
<comment type="catalytic activity">
    <reaction evidence="11">
        <text>N-terminal L-seryl-[histone H4] + acetyl-CoA = N-terminal N(alpha)-acetyl-L-seryl-[histone H4] + CoA + H(+)</text>
        <dbReference type="Rhea" id="RHEA:50596"/>
        <dbReference type="Rhea" id="RHEA-COMP:12740"/>
        <dbReference type="Rhea" id="RHEA-COMP:12743"/>
        <dbReference type="ChEBI" id="CHEBI:15378"/>
        <dbReference type="ChEBI" id="CHEBI:57287"/>
        <dbReference type="ChEBI" id="CHEBI:57288"/>
        <dbReference type="ChEBI" id="CHEBI:64738"/>
        <dbReference type="ChEBI" id="CHEBI:83690"/>
        <dbReference type="EC" id="2.3.1.257"/>
    </reaction>
</comment>
<evidence type="ECO:0000256" key="1">
    <source>
        <dbReference type="ARBA" id="ARBA00004123"/>
    </source>
</evidence>
<evidence type="ECO:0000256" key="10">
    <source>
        <dbReference type="ARBA" id="ARBA00047821"/>
    </source>
</evidence>
<reference evidence="15" key="1">
    <citation type="submission" date="2016-04" db="EMBL/GenBank/DDBJ databases">
        <title>Cephalotus genome sequencing.</title>
        <authorList>
            <person name="Fukushima K."/>
            <person name="Hasebe M."/>
            <person name="Fang X."/>
        </authorList>
    </citation>
    <scope>NUCLEOTIDE SEQUENCE [LARGE SCALE GENOMIC DNA]</scope>
    <source>
        <strain evidence="15">cv. St1</strain>
    </source>
</reference>
<dbReference type="OrthoDB" id="424551at2759"/>
<name>A0A1Q3CNH6_CEPFO</name>
<dbReference type="GO" id="GO:0010485">
    <property type="term" value="F:histone H4 acetyltransferase activity"/>
    <property type="evidence" value="ECO:0007669"/>
    <property type="project" value="InterPro"/>
</dbReference>
<comment type="similarity">
    <text evidence="3">Belongs to the acetyltransferase family. NAA40 subfamily.</text>
</comment>
<dbReference type="InterPro" id="IPR016181">
    <property type="entry name" value="Acyl_CoA_acyltransferase"/>
</dbReference>
<keyword evidence="7" id="KW-0808">Transferase</keyword>
<organism evidence="14 15">
    <name type="scientific">Cephalotus follicularis</name>
    <name type="common">Albany pitcher plant</name>
    <dbReference type="NCBI Taxonomy" id="3775"/>
    <lineage>
        <taxon>Eukaryota</taxon>
        <taxon>Viridiplantae</taxon>
        <taxon>Streptophyta</taxon>
        <taxon>Embryophyta</taxon>
        <taxon>Tracheophyta</taxon>
        <taxon>Spermatophyta</taxon>
        <taxon>Magnoliopsida</taxon>
        <taxon>eudicotyledons</taxon>
        <taxon>Gunneridae</taxon>
        <taxon>Pentapetalae</taxon>
        <taxon>rosids</taxon>
        <taxon>fabids</taxon>
        <taxon>Oxalidales</taxon>
        <taxon>Cephalotaceae</taxon>
        <taxon>Cephalotus</taxon>
    </lineage>
</organism>
<dbReference type="PROSITE" id="PS51186">
    <property type="entry name" value="GNAT"/>
    <property type="match status" value="1"/>
</dbReference>
<gene>
    <name evidence="14" type="ORF">CFOL_v3_25087</name>
</gene>
<feature type="region of interest" description="Disordered" evidence="12">
    <location>
        <begin position="1"/>
        <end position="24"/>
    </location>
</feature>
<dbReference type="Proteomes" id="UP000187406">
    <property type="component" value="Unassembled WGS sequence"/>
</dbReference>
<accession>A0A1Q3CNH6</accession>
<dbReference type="InterPro" id="IPR039949">
    <property type="entry name" value="NAA40"/>
</dbReference>
<dbReference type="FunCoup" id="A0A1Q3CNH6">
    <property type="interactions" value="2440"/>
</dbReference>
<keyword evidence="8" id="KW-0539">Nucleus</keyword>
<dbReference type="InParanoid" id="A0A1Q3CNH6"/>
<evidence type="ECO:0000256" key="2">
    <source>
        <dbReference type="ARBA" id="ARBA00004496"/>
    </source>
</evidence>
<evidence type="ECO:0000313" key="14">
    <source>
        <dbReference type="EMBL" id="GAV81633.1"/>
    </source>
</evidence>
<dbReference type="AlphaFoldDB" id="A0A1Q3CNH6"/>
<comment type="caution">
    <text evidence="14">The sequence shown here is derived from an EMBL/GenBank/DDBJ whole genome shotgun (WGS) entry which is preliminary data.</text>
</comment>
<evidence type="ECO:0000256" key="9">
    <source>
        <dbReference type="ARBA" id="ARBA00023315"/>
    </source>
</evidence>
<dbReference type="Gene3D" id="3.40.630.30">
    <property type="match status" value="1"/>
</dbReference>
<dbReference type="PANTHER" id="PTHR20531">
    <property type="entry name" value="N-ALPHA-ACETYLTRANSFERASE 40"/>
    <property type="match status" value="1"/>
</dbReference>
<dbReference type="Pfam" id="PF00583">
    <property type="entry name" value="Acetyltransf_1"/>
    <property type="match status" value="1"/>
</dbReference>
<dbReference type="GO" id="GO:0005634">
    <property type="term" value="C:nucleus"/>
    <property type="evidence" value="ECO:0007669"/>
    <property type="project" value="UniProtKB-SubCell"/>
</dbReference>
<evidence type="ECO:0000256" key="11">
    <source>
        <dbReference type="ARBA" id="ARBA00049524"/>
    </source>
</evidence>
<dbReference type="GO" id="GO:0005737">
    <property type="term" value="C:cytoplasm"/>
    <property type="evidence" value="ECO:0007669"/>
    <property type="project" value="UniProtKB-SubCell"/>
</dbReference>
<dbReference type="GO" id="GO:1990189">
    <property type="term" value="F:protein N-terminal-serine acetyltransferase activity"/>
    <property type="evidence" value="ECO:0007669"/>
    <property type="project" value="UniProtKB-EC"/>
</dbReference>
<evidence type="ECO:0000256" key="12">
    <source>
        <dbReference type="SAM" id="MobiDB-lite"/>
    </source>
</evidence>
<evidence type="ECO:0000313" key="15">
    <source>
        <dbReference type="Proteomes" id="UP000187406"/>
    </source>
</evidence>